<proteinExistence type="predicted"/>
<dbReference type="STRING" id="1122155.SAMN02745158_04143"/>
<dbReference type="OrthoDB" id="9767931at2"/>
<accession>A0A1M5CGW8</accession>
<dbReference type="RefSeq" id="WP_072854669.1">
    <property type="nucleotide sequence ID" value="NZ_FQVI01000040.1"/>
</dbReference>
<feature type="transmembrane region" description="Helical" evidence="1">
    <location>
        <begin position="180"/>
        <end position="202"/>
    </location>
</feature>
<feature type="transmembrane region" description="Helical" evidence="1">
    <location>
        <begin position="371"/>
        <end position="391"/>
    </location>
</feature>
<name>A0A1M5CGW8_9CLOT</name>
<dbReference type="AlphaFoldDB" id="A0A1M5CGW8"/>
<reference evidence="2 3" key="1">
    <citation type="submission" date="2016-11" db="EMBL/GenBank/DDBJ databases">
        <authorList>
            <person name="Jaros S."/>
            <person name="Januszkiewicz K."/>
            <person name="Wedrychowicz H."/>
        </authorList>
    </citation>
    <scope>NUCLEOTIDE SEQUENCE [LARGE SCALE GENOMIC DNA]</scope>
    <source>
        <strain evidence="2 3">DSM 17459</strain>
    </source>
</reference>
<dbReference type="EMBL" id="FQVI01000040">
    <property type="protein sequence ID" value="SHF53968.1"/>
    <property type="molecule type" value="Genomic_DNA"/>
</dbReference>
<feature type="transmembrane region" description="Helical" evidence="1">
    <location>
        <begin position="222"/>
        <end position="243"/>
    </location>
</feature>
<keyword evidence="1" id="KW-0472">Membrane</keyword>
<dbReference type="InterPro" id="IPR025291">
    <property type="entry name" value="DUF4153"/>
</dbReference>
<dbReference type="Pfam" id="PF13687">
    <property type="entry name" value="DUF4153"/>
    <property type="match status" value="1"/>
</dbReference>
<dbReference type="Proteomes" id="UP000184245">
    <property type="component" value="Unassembled WGS sequence"/>
</dbReference>
<evidence type="ECO:0000313" key="3">
    <source>
        <dbReference type="Proteomes" id="UP000184245"/>
    </source>
</evidence>
<evidence type="ECO:0000256" key="1">
    <source>
        <dbReference type="SAM" id="Phobius"/>
    </source>
</evidence>
<keyword evidence="3" id="KW-1185">Reference proteome</keyword>
<feature type="transmembrane region" description="Helical" evidence="1">
    <location>
        <begin position="62"/>
        <end position="81"/>
    </location>
</feature>
<feature type="transmembrane region" description="Helical" evidence="1">
    <location>
        <begin position="307"/>
        <end position="325"/>
    </location>
</feature>
<feature type="transmembrane region" description="Helical" evidence="1">
    <location>
        <begin position="397"/>
        <end position="415"/>
    </location>
</feature>
<keyword evidence="1" id="KW-1133">Transmembrane helix</keyword>
<sequence length="511" mass="58219">MSIEMTDMQEDAFLPADIGKQREEAAEIRFLKEHYRYFGTAALLYGIFYAVCMYQNPAGITFPFVVAASFGLCILGLRYMGRSIKRSTWPYVLLAVLLGTGVCLTASEVLRTFHKAGAFLLLLLFMTEQIYGNENWSIEDYAGHFFWKGIHILGGCYYPFAHYKAYREEHRKKVNPGRKYIYMGVGIAVPVSLLVLLLLARADEIFSHLFGTLLRNILVPTRFLGAFLMAVAAFVFMYSFFAVNIVKKEKNRQTVKRAEPVTAIIVTGALTGIYLLFCVIQVMYLFAGGIFRLPEGMTYSEYARQGFFELLFVSLLNLAIVTLCVEHVRENKILKVCLTVVSGCTYILICSSAYRMVLYIRQYHLTFLRMLVLWFLGVLTIWLTGAIVSIYHNKINYFKFAVAVGAVGYLGFALARPDAWIARYNISHMEELSYGDIAYMTQALSDDAAPEIAGISKSQWKVQDWEYISQELASYHDRIYLQYRDLPVRKWNLGKELAKKAVGEQQTGGYE</sequence>
<evidence type="ECO:0000313" key="2">
    <source>
        <dbReference type="EMBL" id="SHF53968.1"/>
    </source>
</evidence>
<feature type="transmembrane region" description="Helical" evidence="1">
    <location>
        <begin position="264"/>
        <end position="287"/>
    </location>
</feature>
<gene>
    <name evidence="2" type="ORF">SAMN02745158_04143</name>
</gene>
<protein>
    <submittedName>
        <fullName evidence="2">Uncharacterized protein</fullName>
    </submittedName>
</protein>
<feature type="transmembrane region" description="Helical" evidence="1">
    <location>
        <begin position="88"/>
        <end position="107"/>
    </location>
</feature>
<feature type="transmembrane region" description="Helical" evidence="1">
    <location>
        <begin position="37"/>
        <end position="56"/>
    </location>
</feature>
<keyword evidence="1" id="KW-0812">Transmembrane</keyword>
<organism evidence="2 3">
    <name type="scientific">Lactonifactor longoviformis DSM 17459</name>
    <dbReference type="NCBI Taxonomy" id="1122155"/>
    <lineage>
        <taxon>Bacteria</taxon>
        <taxon>Bacillati</taxon>
        <taxon>Bacillota</taxon>
        <taxon>Clostridia</taxon>
        <taxon>Eubacteriales</taxon>
        <taxon>Clostridiaceae</taxon>
        <taxon>Lactonifactor</taxon>
    </lineage>
</organism>